<name>A0ABN2V405_9ACTN</name>
<keyword evidence="1" id="KW-0732">Signal</keyword>
<dbReference type="EMBL" id="BAAAQN010000048">
    <property type="protein sequence ID" value="GAA2050007.1"/>
    <property type="molecule type" value="Genomic_DNA"/>
</dbReference>
<evidence type="ECO:0000313" key="2">
    <source>
        <dbReference type="EMBL" id="GAA2050007.1"/>
    </source>
</evidence>
<dbReference type="RefSeq" id="WP_344669539.1">
    <property type="nucleotide sequence ID" value="NZ_BAAAQN010000048.1"/>
</dbReference>
<organism evidence="2 3">
    <name type="scientific">Catenulispora yoronensis</name>
    <dbReference type="NCBI Taxonomy" id="450799"/>
    <lineage>
        <taxon>Bacteria</taxon>
        <taxon>Bacillati</taxon>
        <taxon>Actinomycetota</taxon>
        <taxon>Actinomycetes</taxon>
        <taxon>Catenulisporales</taxon>
        <taxon>Catenulisporaceae</taxon>
        <taxon>Catenulispora</taxon>
    </lineage>
</organism>
<evidence type="ECO:0000313" key="3">
    <source>
        <dbReference type="Proteomes" id="UP001500751"/>
    </source>
</evidence>
<evidence type="ECO:0000256" key="1">
    <source>
        <dbReference type="SAM" id="SignalP"/>
    </source>
</evidence>
<accession>A0ABN2V405</accession>
<gene>
    <name evidence="2" type="ORF">GCM10009839_65260</name>
</gene>
<proteinExistence type="predicted"/>
<dbReference type="Proteomes" id="UP001500751">
    <property type="component" value="Unassembled WGS sequence"/>
</dbReference>
<reference evidence="2 3" key="1">
    <citation type="journal article" date="2019" name="Int. J. Syst. Evol. Microbiol.">
        <title>The Global Catalogue of Microorganisms (GCM) 10K type strain sequencing project: providing services to taxonomists for standard genome sequencing and annotation.</title>
        <authorList>
            <consortium name="The Broad Institute Genomics Platform"/>
            <consortium name="The Broad Institute Genome Sequencing Center for Infectious Disease"/>
            <person name="Wu L."/>
            <person name="Ma J."/>
        </authorList>
    </citation>
    <scope>NUCLEOTIDE SEQUENCE [LARGE SCALE GENOMIC DNA]</scope>
    <source>
        <strain evidence="2 3">JCM 16014</strain>
    </source>
</reference>
<comment type="caution">
    <text evidence="2">The sequence shown here is derived from an EMBL/GenBank/DDBJ whole genome shotgun (WGS) entry which is preliminary data.</text>
</comment>
<protein>
    <submittedName>
        <fullName evidence="2">Uncharacterized protein</fullName>
    </submittedName>
</protein>
<keyword evidence="3" id="KW-1185">Reference proteome</keyword>
<sequence>MKKLRKLGALAVSIVGFSLAAALAWNPATAQAAGADTTFTAIPPVDTGTVNLTAVSMKSATDAWTVGVKYLNANTVIATLAERWNGTRWQVTPTPSPTGNADVLNGVADVSPANAWSVGYSENTAGTYTALIEHWNGTRWSQVPGGTAATSSNETLNAVTAVSATDVWAVGEHFDSTVGGFVGLLEHFDGTAWHIVPSPITYTSNGIDHGIPSFNAVVATSSSDVWTASNSGVQTAVVEHWNGTAWSVVPTPPLAVLNGQAVNTVAVVGLAATSAGDVWAVGGTTGFGRHAPHNQLVEHWDGASWSLVPAPADAATPLGLSGVAALSAGDAWALGFQPGTANPAFEHWDGTAWSNVAEPGVSGVLSELVSAPGGALLALGSTQAFLSTNG</sequence>
<feature type="signal peptide" evidence="1">
    <location>
        <begin position="1"/>
        <end position="32"/>
    </location>
</feature>
<feature type="chain" id="PRO_5045554641" evidence="1">
    <location>
        <begin position="33"/>
        <end position="390"/>
    </location>
</feature>